<feature type="region of interest" description="Disordered" evidence="1">
    <location>
        <begin position="1"/>
        <end position="21"/>
    </location>
</feature>
<dbReference type="Proteomes" id="UP000019591">
    <property type="component" value="Plasmid EAL2_808p"/>
</dbReference>
<dbReference type="OrthoDB" id="9804603at2"/>
<keyword evidence="2" id="KW-0614">Plasmid</keyword>
<feature type="compositionally biased region" description="Gly residues" evidence="1">
    <location>
        <begin position="1"/>
        <end position="20"/>
    </location>
</feature>
<evidence type="ECO:0000313" key="3">
    <source>
        <dbReference type="Proteomes" id="UP000019591"/>
    </source>
</evidence>
<dbReference type="EMBL" id="CP007453">
    <property type="protein sequence ID" value="AHM57858.1"/>
    <property type="molecule type" value="Genomic_DNA"/>
</dbReference>
<geneLocation type="plasmid" evidence="2 3">
    <name>EAL2_808p</name>
</geneLocation>
<proteinExistence type="predicted"/>
<reference evidence="2 3" key="1">
    <citation type="journal article" date="2014" name="Genome Announc.">
        <title>Complete Genome Sequence of Amino Acid-Utilizing Eubacterium acidaminophilum al-2 (DSM 3953).</title>
        <authorList>
            <person name="Poehlein A."/>
            <person name="Andreesen J.R."/>
            <person name="Daniel R."/>
        </authorList>
    </citation>
    <scope>NUCLEOTIDE SEQUENCE [LARGE SCALE GENOMIC DNA]</scope>
    <source>
        <strain evidence="2 3">DSM 3953</strain>
        <plasmid evidence="3">Plasmid EAL2_808p</plasmid>
    </source>
</reference>
<dbReference type="AlphaFoldDB" id="W8TJ90"/>
<dbReference type="KEGG" id="eac:EAL2_808p03540"/>
<sequence>MPGRDGTGPAGPGGGGGRMGGPFRAGPEGYCECPKCKTRVKHDRAIPCTSMKCPKCGSPMTRV</sequence>
<dbReference type="RefSeq" id="WP_025436720.1">
    <property type="nucleotide sequence ID" value="NZ_CP007453.1"/>
</dbReference>
<dbReference type="PATRIC" id="fig|1286171.3.peg.2529"/>
<dbReference type="HOGENOM" id="CLU_2695790_0_0_9"/>
<keyword evidence="3" id="KW-1185">Reference proteome</keyword>
<accession>W8TJ90</accession>
<gene>
    <name evidence="2" type="ORF">EAL2_808p03540</name>
</gene>
<protein>
    <submittedName>
        <fullName evidence="2">Uncharacterized protein</fullName>
    </submittedName>
</protein>
<name>W8TJ90_PEPAC</name>
<evidence type="ECO:0000313" key="2">
    <source>
        <dbReference type="EMBL" id="AHM57858.1"/>
    </source>
</evidence>
<evidence type="ECO:0000256" key="1">
    <source>
        <dbReference type="SAM" id="MobiDB-lite"/>
    </source>
</evidence>
<organism evidence="2 3">
    <name type="scientific">Peptoclostridium acidaminophilum DSM 3953</name>
    <dbReference type="NCBI Taxonomy" id="1286171"/>
    <lineage>
        <taxon>Bacteria</taxon>
        <taxon>Bacillati</taxon>
        <taxon>Bacillota</taxon>
        <taxon>Clostridia</taxon>
        <taxon>Peptostreptococcales</taxon>
        <taxon>Peptoclostridiaceae</taxon>
        <taxon>Peptoclostridium</taxon>
    </lineage>
</organism>